<dbReference type="Gene3D" id="3.30.450.330">
    <property type="match status" value="1"/>
</dbReference>
<feature type="domain" description="Penicillin-binding protein transpeptidase" evidence="3">
    <location>
        <begin position="1"/>
        <end position="137"/>
    </location>
</feature>
<dbReference type="Gene3D" id="3.40.710.10">
    <property type="entry name" value="DD-peptidase/beta-lactamase superfamily"/>
    <property type="match status" value="1"/>
</dbReference>
<dbReference type="InterPro" id="IPR001460">
    <property type="entry name" value="PCN-bd_Tpept"/>
</dbReference>
<gene>
    <name evidence="4" type="ORF">METZ01_LOCUS515810</name>
</gene>
<sequence>MISAISAIANGGTLMVPHVTRAIIKDGHVSKHFKPKAVRRVISIQSSRQVVDILKHVVKNGTGREAVVKGYEVAGKTGTAQKYDPKAGSYSKTAYVSSFVGFAPADAAKVAILVMIDEPRGTYWGGSVAAPVFRNIARETLRYLNVPSSDQRVYILDRA</sequence>
<dbReference type="PANTHER" id="PTHR30627:SF1">
    <property type="entry name" value="PEPTIDOGLYCAN D,D-TRANSPEPTIDASE FTSI"/>
    <property type="match status" value="1"/>
</dbReference>
<dbReference type="SUPFAM" id="SSF56601">
    <property type="entry name" value="beta-lactamase/transpeptidase-like"/>
    <property type="match status" value="1"/>
</dbReference>
<evidence type="ECO:0000259" key="3">
    <source>
        <dbReference type="Pfam" id="PF00905"/>
    </source>
</evidence>
<evidence type="ECO:0000256" key="2">
    <source>
        <dbReference type="ARBA" id="ARBA00023136"/>
    </source>
</evidence>
<accession>A0A383F1E9</accession>
<dbReference type="Pfam" id="PF00905">
    <property type="entry name" value="Transpeptidase"/>
    <property type="match status" value="1"/>
</dbReference>
<dbReference type="InterPro" id="IPR012338">
    <property type="entry name" value="Beta-lactam/transpept-like"/>
</dbReference>
<protein>
    <recommendedName>
        <fullName evidence="3">Penicillin-binding protein transpeptidase domain-containing protein</fullName>
    </recommendedName>
</protein>
<dbReference type="GO" id="GO:0005886">
    <property type="term" value="C:plasma membrane"/>
    <property type="evidence" value="ECO:0007669"/>
    <property type="project" value="TreeGrafter"/>
</dbReference>
<dbReference type="InterPro" id="IPR050515">
    <property type="entry name" value="Beta-lactam/transpept"/>
</dbReference>
<dbReference type="AlphaFoldDB" id="A0A383F1E9"/>
<dbReference type="GO" id="GO:0008658">
    <property type="term" value="F:penicillin binding"/>
    <property type="evidence" value="ECO:0007669"/>
    <property type="project" value="InterPro"/>
</dbReference>
<keyword evidence="2" id="KW-0472">Membrane</keyword>
<organism evidence="4">
    <name type="scientific">marine metagenome</name>
    <dbReference type="NCBI Taxonomy" id="408172"/>
    <lineage>
        <taxon>unclassified sequences</taxon>
        <taxon>metagenomes</taxon>
        <taxon>ecological metagenomes</taxon>
    </lineage>
</organism>
<comment type="subcellular location">
    <subcellularLocation>
        <location evidence="1">Membrane</location>
    </subcellularLocation>
</comment>
<dbReference type="PANTHER" id="PTHR30627">
    <property type="entry name" value="PEPTIDOGLYCAN D,D-TRANSPEPTIDASE"/>
    <property type="match status" value="1"/>
</dbReference>
<proteinExistence type="predicted"/>
<name>A0A383F1E9_9ZZZZ</name>
<evidence type="ECO:0000256" key="1">
    <source>
        <dbReference type="ARBA" id="ARBA00004370"/>
    </source>
</evidence>
<dbReference type="EMBL" id="UINC01230713">
    <property type="protein sequence ID" value="SVE62956.1"/>
    <property type="molecule type" value="Genomic_DNA"/>
</dbReference>
<dbReference type="GO" id="GO:0071555">
    <property type="term" value="P:cell wall organization"/>
    <property type="evidence" value="ECO:0007669"/>
    <property type="project" value="TreeGrafter"/>
</dbReference>
<evidence type="ECO:0000313" key="4">
    <source>
        <dbReference type="EMBL" id="SVE62956.1"/>
    </source>
</evidence>
<reference evidence="4" key="1">
    <citation type="submission" date="2018-05" db="EMBL/GenBank/DDBJ databases">
        <authorList>
            <person name="Lanie J.A."/>
            <person name="Ng W.-L."/>
            <person name="Kazmierczak K.M."/>
            <person name="Andrzejewski T.M."/>
            <person name="Davidsen T.M."/>
            <person name="Wayne K.J."/>
            <person name="Tettelin H."/>
            <person name="Glass J.I."/>
            <person name="Rusch D."/>
            <person name="Podicherti R."/>
            <person name="Tsui H.-C.T."/>
            <person name="Winkler M.E."/>
        </authorList>
    </citation>
    <scope>NUCLEOTIDE SEQUENCE</scope>
</reference>